<dbReference type="OrthoDB" id="6106880at2759"/>
<dbReference type="InterPro" id="IPR017907">
    <property type="entry name" value="Znf_RING_CS"/>
</dbReference>
<dbReference type="AlphaFoldDB" id="G0N827"/>
<name>G0N827_CAEBE</name>
<evidence type="ECO:0000259" key="6">
    <source>
        <dbReference type="PROSITE" id="PS50089"/>
    </source>
</evidence>
<evidence type="ECO:0000256" key="1">
    <source>
        <dbReference type="ARBA" id="ARBA00022723"/>
    </source>
</evidence>
<dbReference type="Proteomes" id="UP000008068">
    <property type="component" value="Unassembled WGS sequence"/>
</dbReference>
<dbReference type="SMART" id="SM00184">
    <property type="entry name" value="RING"/>
    <property type="match status" value="1"/>
</dbReference>
<dbReference type="InterPro" id="IPR013083">
    <property type="entry name" value="Znf_RING/FYVE/PHD"/>
</dbReference>
<dbReference type="PROSITE" id="PS50089">
    <property type="entry name" value="ZF_RING_2"/>
    <property type="match status" value="1"/>
</dbReference>
<evidence type="ECO:0000256" key="2">
    <source>
        <dbReference type="ARBA" id="ARBA00022771"/>
    </source>
</evidence>
<accession>G0N827</accession>
<feature type="transmembrane region" description="Helical" evidence="5">
    <location>
        <begin position="21"/>
        <end position="40"/>
    </location>
</feature>
<dbReference type="Pfam" id="PF13445">
    <property type="entry name" value="zf-RING_UBOX"/>
    <property type="match status" value="1"/>
</dbReference>
<dbReference type="OMA" id="DANNERC"/>
<dbReference type="GO" id="GO:0008270">
    <property type="term" value="F:zinc ion binding"/>
    <property type="evidence" value="ECO:0007669"/>
    <property type="project" value="UniProtKB-KW"/>
</dbReference>
<dbReference type="PANTHER" id="PTHR47156:SF7">
    <property type="entry name" value="RING-TYPE DOMAIN-CONTAINING PROTEIN"/>
    <property type="match status" value="1"/>
</dbReference>
<reference evidence="8" key="1">
    <citation type="submission" date="2011-07" db="EMBL/GenBank/DDBJ databases">
        <authorList>
            <consortium name="Caenorhabditis brenneri Sequencing and Analysis Consortium"/>
            <person name="Wilson R.K."/>
        </authorList>
    </citation>
    <scope>NUCLEOTIDE SEQUENCE [LARGE SCALE GENOMIC DNA]</scope>
    <source>
        <strain evidence="8">PB2801</strain>
    </source>
</reference>
<evidence type="ECO:0000313" key="7">
    <source>
        <dbReference type="EMBL" id="EGT55022.1"/>
    </source>
</evidence>
<dbReference type="HOGENOM" id="CLU_1311089_0_0_1"/>
<evidence type="ECO:0000256" key="3">
    <source>
        <dbReference type="ARBA" id="ARBA00022833"/>
    </source>
</evidence>
<sequence>MGIKLDANNERCYHNEDALSLALYTYFFFSTMLFGCFILGPSESCSFNTTHHNNLIVASVLMHVGLFFASWRAVDLLEYDGEIYYLLVFSQFLYGSFCASSSTEILLMITGALESFWEPVKEEPEGDGFKIECKVCYLGYSKQRVPKLLKDCGHTVCEDCAGRILQKQWYKTDLSCPFCQTKTFVNWSTKNLITNYEVLNLVMKMKRRKF</sequence>
<dbReference type="STRING" id="135651.G0N827"/>
<dbReference type="SUPFAM" id="SSF57850">
    <property type="entry name" value="RING/U-box"/>
    <property type="match status" value="1"/>
</dbReference>
<protein>
    <recommendedName>
        <fullName evidence="6">RING-type domain-containing protein</fullName>
    </recommendedName>
</protein>
<keyword evidence="3" id="KW-0862">Zinc</keyword>
<proteinExistence type="predicted"/>
<evidence type="ECO:0000313" key="8">
    <source>
        <dbReference type="Proteomes" id="UP000008068"/>
    </source>
</evidence>
<keyword evidence="8" id="KW-1185">Reference proteome</keyword>
<keyword evidence="5" id="KW-0812">Transmembrane</keyword>
<dbReference type="EMBL" id="GL379849">
    <property type="protein sequence ID" value="EGT55022.1"/>
    <property type="molecule type" value="Genomic_DNA"/>
</dbReference>
<keyword evidence="5" id="KW-0472">Membrane</keyword>
<feature type="transmembrane region" description="Helical" evidence="5">
    <location>
        <begin position="52"/>
        <end position="71"/>
    </location>
</feature>
<evidence type="ECO:0000256" key="5">
    <source>
        <dbReference type="SAM" id="Phobius"/>
    </source>
</evidence>
<keyword evidence="2 4" id="KW-0863">Zinc-finger</keyword>
<gene>
    <name evidence="7" type="ORF">CAEBREN_14681</name>
</gene>
<organism evidence="8">
    <name type="scientific">Caenorhabditis brenneri</name>
    <name type="common">Nematode worm</name>
    <dbReference type="NCBI Taxonomy" id="135651"/>
    <lineage>
        <taxon>Eukaryota</taxon>
        <taxon>Metazoa</taxon>
        <taxon>Ecdysozoa</taxon>
        <taxon>Nematoda</taxon>
        <taxon>Chromadorea</taxon>
        <taxon>Rhabditida</taxon>
        <taxon>Rhabditina</taxon>
        <taxon>Rhabditomorpha</taxon>
        <taxon>Rhabditoidea</taxon>
        <taxon>Rhabditidae</taxon>
        <taxon>Peloderinae</taxon>
        <taxon>Caenorhabditis</taxon>
    </lineage>
</organism>
<dbReference type="InterPro" id="IPR027370">
    <property type="entry name" value="Znf-RING_euk"/>
</dbReference>
<keyword evidence="5" id="KW-1133">Transmembrane helix</keyword>
<dbReference type="InterPro" id="IPR052667">
    <property type="entry name" value="E3_ubiquitin-ligase_RING"/>
</dbReference>
<dbReference type="InterPro" id="IPR001841">
    <property type="entry name" value="Znf_RING"/>
</dbReference>
<dbReference type="Gene3D" id="3.30.40.10">
    <property type="entry name" value="Zinc/RING finger domain, C3HC4 (zinc finger)"/>
    <property type="match status" value="1"/>
</dbReference>
<keyword evidence="1" id="KW-0479">Metal-binding</keyword>
<feature type="domain" description="RING-type" evidence="6">
    <location>
        <begin position="133"/>
        <end position="180"/>
    </location>
</feature>
<evidence type="ECO:0000256" key="4">
    <source>
        <dbReference type="PROSITE-ProRule" id="PRU00175"/>
    </source>
</evidence>
<dbReference type="PROSITE" id="PS00518">
    <property type="entry name" value="ZF_RING_1"/>
    <property type="match status" value="1"/>
</dbReference>
<dbReference type="PANTHER" id="PTHR47156">
    <property type="entry name" value="PROTEIN CBG20824"/>
    <property type="match status" value="1"/>
</dbReference>
<dbReference type="InParanoid" id="G0N827"/>